<dbReference type="Proteomes" id="UP000701853">
    <property type="component" value="Chromosome 10"/>
</dbReference>
<dbReference type="AlphaFoldDB" id="A0A8J5YD70"/>
<proteinExistence type="predicted"/>
<sequence>MALHEYEDVVCTLVAFPTSKTWKKSGWKIVINVSSCDKLNENSSICSPYMSMVGHMDMLQLLLRSRQAHLVGIVGMG</sequence>
<accession>A0A8J5YD70</accession>
<evidence type="ECO:0000313" key="2">
    <source>
        <dbReference type="Proteomes" id="UP000701853"/>
    </source>
</evidence>
<evidence type="ECO:0000313" key="1">
    <source>
        <dbReference type="EMBL" id="KAG8481018.1"/>
    </source>
</evidence>
<protein>
    <submittedName>
        <fullName evidence="1">Uncharacterized protein</fullName>
    </submittedName>
</protein>
<comment type="caution">
    <text evidence="1">The sequence shown here is derived from an EMBL/GenBank/DDBJ whole genome shotgun (WGS) entry which is preliminary data.</text>
</comment>
<organism evidence="1 2">
    <name type="scientific">Gossypium anomalum</name>
    <dbReference type="NCBI Taxonomy" id="47600"/>
    <lineage>
        <taxon>Eukaryota</taxon>
        <taxon>Viridiplantae</taxon>
        <taxon>Streptophyta</taxon>
        <taxon>Embryophyta</taxon>
        <taxon>Tracheophyta</taxon>
        <taxon>Spermatophyta</taxon>
        <taxon>Magnoliopsida</taxon>
        <taxon>eudicotyledons</taxon>
        <taxon>Gunneridae</taxon>
        <taxon>Pentapetalae</taxon>
        <taxon>rosids</taxon>
        <taxon>malvids</taxon>
        <taxon>Malvales</taxon>
        <taxon>Malvaceae</taxon>
        <taxon>Malvoideae</taxon>
        <taxon>Gossypium</taxon>
    </lineage>
</organism>
<reference evidence="1 2" key="1">
    <citation type="journal article" date="2021" name="bioRxiv">
        <title>The Gossypium anomalum genome as a resource for cotton improvement and evolutionary analysis of hybrid incompatibility.</title>
        <authorList>
            <person name="Grover C.E."/>
            <person name="Yuan D."/>
            <person name="Arick M.A."/>
            <person name="Miller E.R."/>
            <person name="Hu G."/>
            <person name="Peterson D.G."/>
            <person name="Wendel J.F."/>
            <person name="Udall J.A."/>
        </authorList>
    </citation>
    <scope>NUCLEOTIDE SEQUENCE [LARGE SCALE GENOMIC DNA]</scope>
    <source>
        <strain evidence="1">JFW-Udall</strain>
        <tissue evidence="1">Leaf</tissue>
    </source>
</reference>
<gene>
    <name evidence="1" type="ORF">CXB51_025746</name>
</gene>
<dbReference type="EMBL" id="JAHUZN010000010">
    <property type="protein sequence ID" value="KAG8481018.1"/>
    <property type="molecule type" value="Genomic_DNA"/>
</dbReference>
<name>A0A8J5YD70_9ROSI</name>
<keyword evidence="2" id="KW-1185">Reference proteome</keyword>